<proteinExistence type="predicted"/>
<dbReference type="AlphaFoldDB" id="B0EIN5"/>
<keyword evidence="1" id="KW-1133">Transmembrane helix</keyword>
<organism evidence="3">
    <name type="scientific">Entamoeba dispar (strain ATCC PRA-260 / SAW760)</name>
    <dbReference type="NCBI Taxonomy" id="370354"/>
    <lineage>
        <taxon>Eukaryota</taxon>
        <taxon>Amoebozoa</taxon>
        <taxon>Evosea</taxon>
        <taxon>Archamoebae</taxon>
        <taxon>Mastigamoebida</taxon>
        <taxon>Entamoebidae</taxon>
        <taxon>Entamoeba</taxon>
    </lineage>
</organism>
<dbReference type="GeneID" id="5883145"/>
<dbReference type="EMBL" id="DS549478">
    <property type="protein sequence ID" value="EDR25609.1"/>
    <property type="molecule type" value="Genomic_DNA"/>
</dbReference>
<evidence type="ECO:0000313" key="2">
    <source>
        <dbReference type="EMBL" id="EDR25609.1"/>
    </source>
</evidence>
<sequence>MKEIPGLSGVEAGRIGDYYYYGIEKAPALDKAVEWYLIATSSNHPNGWFKLGIIKQYLDNDNRYNLSSPDYYYNHLMNVVGYHTIGYILHLNYVLEFKLLQYQPFIIAFFVITSFLFLFKKFFIPNDVINTHDETD</sequence>
<dbReference type="Proteomes" id="UP000008076">
    <property type="component" value="Unassembled WGS sequence"/>
</dbReference>
<accession>B0EIN5</accession>
<keyword evidence="1" id="KW-0812">Transmembrane</keyword>
<evidence type="ECO:0000313" key="3">
    <source>
        <dbReference type="Proteomes" id="UP000008076"/>
    </source>
</evidence>
<dbReference type="KEGG" id="edi:EDI_176950"/>
<feature type="transmembrane region" description="Helical" evidence="1">
    <location>
        <begin position="102"/>
        <end position="119"/>
    </location>
</feature>
<feature type="transmembrane region" description="Helical" evidence="1">
    <location>
        <begin position="71"/>
        <end position="90"/>
    </location>
</feature>
<dbReference type="RefSeq" id="XP_001738077.1">
    <property type="nucleotide sequence ID" value="XM_001738025.1"/>
</dbReference>
<protein>
    <recommendedName>
        <fullName evidence="4">Sel1 repeat family protein</fullName>
    </recommendedName>
</protein>
<evidence type="ECO:0000256" key="1">
    <source>
        <dbReference type="SAM" id="Phobius"/>
    </source>
</evidence>
<keyword evidence="3" id="KW-1185">Reference proteome</keyword>
<keyword evidence="1" id="KW-0472">Membrane</keyword>
<reference evidence="3" key="1">
    <citation type="submission" date="2007-12" db="EMBL/GenBank/DDBJ databases">
        <title>Annotation of Entamoeba dispar SAW760.</title>
        <authorList>
            <person name="Lorenzi H."/>
            <person name="Inman J."/>
            <person name="Schobel S."/>
            <person name="Amedeo P."/>
            <person name="Caler E."/>
        </authorList>
    </citation>
    <scope>NUCLEOTIDE SEQUENCE [LARGE SCALE GENOMIC DNA]</scope>
    <source>
        <strain evidence="3">ATCC PRA-260 / SAW760</strain>
    </source>
</reference>
<name>B0EIN5_ENTDS</name>
<gene>
    <name evidence="2" type="ORF">EDI_176950</name>
</gene>
<dbReference type="VEuPathDB" id="AmoebaDB:EDI_176950"/>
<dbReference type="Gene3D" id="1.25.40.10">
    <property type="entry name" value="Tetratricopeptide repeat domain"/>
    <property type="match status" value="1"/>
</dbReference>
<evidence type="ECO:0008006" key="4">
    <source>
        <dbReference type="Google" id="ProtNLM"/>
    </source>
</evidence>
<dbReference type="InterPro" id="IPR011990">
    <property type="entry name" value="TPR-like_helical_dom_sf"/>
</dbReference>
<dbReference type="SUPFAM" id="SSF81901">
    <property type="entry name" value="HCP-like"/>
    <property type="match status" value="1"/>
</dbReference>